<keyword evidence="2" id="KW-1185">Reference proteome</keyword>
<dbReference type="InterPro" id="IPR029063">
    <property type="entry name" value="SAM-dependent_MTases_sf"/>
</dbReference>
<dbReference type="Pfam" id="PF13489">
    <property type="entry name" value="Methyltransf_23"/>
    <property type="match status" value="1"/>
</dbReference>
<dbReference type="GO" id="GO:0032259">
    <property type="term" value="P:methylation"/>
    <property type="evidence" value="ECO:0007669"/>
    <property type="project" value="UniProtKB-KW"/>
</dbReference>
<dbReference type="Proteomes" id="UP001476583">
    <property type="component" value="Chromosome"/>
</dbReference>
<gene>
    <name evidence="1" type="ORF">WG219_00880</name>
</gene>
<protein>
    <submittedName>
        <fullName evidence="1">Class I SAM-dependent methyltransferase</fullName>
    </submittedName>
</protein>
<dbReference type="SUPFAM" id="SSF53335">
    <property type="entry name" value="S-adenosyl-L-methionine-dependent methyltransferases"/>
    <property type="match status" value="1"/>
</dbReference>
<evidence type="ECO:0000313" key="2">
    <source>
        <dbReference type="Proteomes" id="UP001476583"/>
    </source>
</evidence>
<dbReference type="CDD" id="cd02440">
    <property type="entry name" value="AdoMet_MTases"/>
    <property type="match status" value="1"/>
</dbReference>
<reference evidence="1 2" key="1">
    <citation type="submission" date="2024-03" db="EMBL/GenBank/DDBJ databases">
        <title>Complete genome of BD2.</title>
        <authorList>
            <person name="Cao G."/>
        </authorList>
    </citation>
    <scope>NUCLEOTIDE SEQUENCE [LARGE SCALE GENOMIC DNA]</scope>
    <source>
        <strain evidence="1 2">BD2</strain>
    </source>
</reference>
<name>A0ABZ2RH22_ECTME</name>
<proteinExistence type="predicted"/>
<keyword evidence="1" id="KW-0489">Methyltransferase</keyword>
<accession>A0ABZ2RH22</accession>
<dbReference type="PANTHER" id="PTHR43861">
    <property type="entry name" value="TRANS-ACONITATE 2-METHYLTRANSFERASE-RELATED"/>
    <property type="match status" value="1"/>
</dbReference>
<evidence type="ECO:0000313" key="1">
    <source>
        <dbReference type="EMBL" id="WXL26078.1"/>
    </source>
</evidence>
<organism evidence="1 2">
    <name type="scientific">Ectopseudomonas mendocina</name>
    <name type="common">Pseudomonas mendocina</name>
    <dbReference type="NCBI Taxonomy" id="300"/>
    <lineage>
        <taxon>Bacteria</taxon>
        <taxon>Pseudomonadati</taxon>
        <taxon>Pseudomonadota</taxon>
        <taxon>Gammaproteobacteria</taxon>
        <taxon>Pseudomonadales</taxon>
        <taxon>Pseudomonadaceae</taxon>
        <taxon>Ectopseudomonas</taxon>
    </lineage>
</organism>
<dbReference type="Gene3D" id="3.40.50.150">
    <property type="entry name" value="Vaccinia Virus protein VP39"/>
    <property type="match status" value="1"/>
</dbReference>
<dbReference type="GO" id="GO:0008168">
    <property type="term" value="F:methyltransferase activity"/>
    <property type="evidence" value="ECO:0007669"/>
    <property type="project" value="UniProtKB-KW"/>
</dbReference>
<keyword evidence="1" id="KW-0808">Transferase</keyword>
<dbReference type="EMBL" id="CP148074">
    <property type="protein sequence ID" value="WXL26078.1"/>
    <property type="molecule type" value="Genomic_DNA"/>
</dbReference>
<sequence>MLLNKLRSLLFPQQCAKTECQKDTPPSSYVDSRECGFKDAIQSGWYLQTNELFKGFSISSEDVVLDVGCGPGGATMFAANIGAHVIFSDVLPERIDDLSRRVAQTPARHAQGLISDSNPLPLEAETASRVVAMEVLEHVADPTQVLSELYRVGKPGALYLLAVPDARGEHIQKFIAPESYFQSPNHIRIIERDEFVKLVEDAGLIIEQHTTYGFFWTIWMLFYWSWAKSPAGQTQPPDKDLLQPPYPELLNDWARTWSKLIEMPESAPVKAALDELLPKSQVIVARKPLATEPQAEASIPI</sequence>